<dbReference type="Proteomes" id="UP000319908">
    <property type="component" value="Unassembled WGS sequence"/>
</dbReference>
<feature type="region of interest" description="Disordered" evidence="1">
    <location>
        <begin position="86"/>
        <end position="115"/>
    </location>
</feature>
<proteinExistence type="predicted"/>
<dbReference type="EMBL" id="SJPU01000002">
    <property type="protein sequence ID" value="TWU15856.1"/>
    <property type="molecule type" value="Genomic_DNA"/>
</dbReference>
<protein>
    <submittedName>
        <fullName evidence="2">Uncharacterized protein</fullName>
    </submittedName>
</protein>
<feature type="region of interest" description="Disordered" evidence="1">
    <location>
        <begin position="41"/>
        <end position="70"/>
    </location>
</feature>
<feature type="compositionally biased region" description="Polar residues" evidence="1">
    <location>
        <begin position="105"/>
        <end position="115"/>
    </location>
</feature>
<feature type="compositionally biased region" description="Basic and acidic residues" evidence="1">
    <location>
        <begin position="50"/>
        <end position="60"/>
    </location>
</feature>
<organism evidence="2 3">
    <name type="scientific">Allorhodopirellula heiligendammensis</name>
    <dbReference type="NCBI Taxonomy" id="2714739"/>
    <lineage>
        <taxon>Bacteria</taxon>
        <taxon>Pseudomonadati</taxon>
        <taxon>Planctomycetota</taxon>
        <taxon>Planctomycetia</taxon>
        <taxon>Pirellulales</taxon>
        <taxon>Pirellulaceae</taxon>
        <taxon>Allorhodopirellula</taxon>
    </lineage>
</organism>
<accession>A0A5C6BX49</accession>
<sequence>MTDGQHHIDPSPRDPNNQLRSRLIGAHPTETDIVVIGNASVNNPVAGSDLNEKGAERDSLSRPGNAPLDPLAVCSQVDGWTRRRRHCDNPDQNGPFASAPDVSSKILSRNSTDMV</sequence>
<reference evidence="2 3" key="1">
    <citation type="journal article" date="2020" name="Antonie Van Leeuwenhoek">
        <title>Rhodopirellula heiligendammensis sp. nov., Rhodopirellula pilleata sp. nov., and Rhodopirellula solitaria sp. nov. isolated from natural or artificial marine surfaces in Northern Germany and California, USA, and emended description of the genus Rhodopirellula.</title>
        <authorList>
            <person name="Kallscheuer N."/>
            <person name="Wiegand S."/>
            <person name="Jogler M."/>
            <person name="Boedeker C."/>
            <person name="Peeters S.H."/>
            <person name="Rast P."/>
            <person name="Heuer A."/>
            <person name="Jetten M.S.M."/>
            <person name="Rohde M."/>
            <person name="Jogler C."/>
        </authorList>
    </citation>
    <scope>NUCLEOTIDE SEQUENCE [LARGE SCALE GENOMIC DNA]</scope>
    <source>
        <strain evidence="2 3">Poly21</strain>
    </source>
</reference>
<gene>
    <name evidence="2" type="ORF">Poly21_30580</name>
</gene>
<comment type="caution">
    <text evidence="2">The sequence shown here is derived from an EMBL/GenBank/DDBJ whole genome shotgun (WGS) entry which is preliminary data.</text>
</comment>
<evidence type="ECO:0000313" key="2">
    <source>
        <dbReference type="EMBL" id="TWU15856.1"/>
    </source>
</evidence>
<evidence type="ECO:0000313" key="3">
    <source>
        <dbReference type="Proteomes" id="UP000319908"/>
    </source>
</evidence>
<feature type="compositionally biased region" description="Basic and acidic residues" evidence="1">
    <location>
        <begin position="1"/>
        <end position="12"/>
    </location>
</feature>
<feature type="region of interest" description="Disordered" evidence="1">
    <location>
        <begin position="1"/>
        <end position="24"/>
    </location>
</feature>
<name>A0A5C6BX49_9BACT</name>
<evidence type="ECO:0000256" key="1">
    <source>
        <dbReference type="SAM" id="MobiDB-lite"/>
    </source>
</evidence>
<keyword evidence="3" id="KW-1185">Reference proteome</keyword>
<dbReference type="AlphaFoldDB" id="A0A5C6BX49"/>